<dbReference type="PANTHER" id="PTHR43179">
    <property type="entry name" value="RHAMNOSYLTRANSFERASE WBBL"/>
    <property type="match status" value="1"/>
</dbReference>
<dbReference type="EMBL" id="FSRN01000001">
    <property type="protein sequence ID" value="SIO19404.1"/>
    <property type="molecule type" value="Genomic_DNA"/>
</dbReference>
<dbReference type="GO" id="GO:0016757">
    <property type="term" value="F:glycosyltransferase activity"/>
    <property type="evidence" value="ECO:0007669"/>
    <property type="project" value="UniProtKB-KW"/>
</dbReference>
<organism evidence="6 7">
    <name type="scientific">Carnobacterium alterfunditum</name>
    <dbReference type="NCBI Taxonomy" id="28230"/>
    <lineage>
        <taxon>Bacteria</taxon>
        <taxon>Bacillati</taxon>
        <taxon>Bacillota</taxon>
        <taxon>Bacilli</taxon>
        <taxon>Lactobacillales</taxon>
        <taxon>Carnobacteriaceae</taxon>
        <taxon>Carnobacterium</taxon>
    </lineage>
</organism>
<comment type="similarity">
    <text evidence="2">Belongs to the glycosyltransferase 2 family.</text>
</comment>
<evidence type="ECO:0000313" key="6">
    <source>
        <dbReference type="EMBL" id="SIO19404.1"/>
    </source>
</evidence>
<reference evidence="7" key="1">
    <citation type="submission" date="2016-11" db="EMBL/GenBank/DDBJ databases">
        <authorList>
            <person name="Varghese N."/>
            <person name="Submissions S."/>
        </authorList>
    </citation>
    <scope>NUCLEOTIDE SEQUENCE [LARGE SCALE GENOMIC DNA]</scope>
    <source>
        <strain evidence="7">313</strain>
    </source>
</reference>
<gene>
    <name evidence="6" type="ORF">SAMN05878443_1868</name>
</gene>
<evidence type="ECO:0000256" key="3">
    <source>
        <dbReference type="ARBA" id="ARBA00022676"/>
    </source>
</evidence>
<dbReference type="OrthoDB" id="8773442at2"/>
<dbReference type="SUPFAM" id="SSF53448">
    <property type="entry name" value="Nucleotide-diphospho-sugar transferases"/>
    <property type="match status" value="1"/>
</dbReference>
<name>A0A1N6HHQ9_9LACT</name>
<evidence type="ECO:0000313" key="7">
    <source>
        <dbReference type="Proteomes" id="UP000184758"/>
    </source>
</evidence>
<dbReference type="RefSeq" id="WP_034545386.1">
    <property type="nucleotide sequence ID" value="NZ_FSRN01000001.1"/>
</dbReference>
<proteinExistence type="inferred from homology"/>
<evidence type="ECO:0000256" key="1">
    <source>
        <dbReference type="ARBA" id="ARBA00004776"/>
    </source>
</evidence>
<dbReference type="STRING" id="28230.SAMN05878443_1868"/>
<evidence type="ECO:0000256" key="2">
    <source>
        <dbReference type="ARBA" id="ARBA00006739"/>
    </source>
</evidence>
<evidence type="ECO:0000259" key="5">
    <source>
        <dbReference type="Pfam" id="PF00535"/>
    </source>
</evidence>
<dbReference type="InterPro" id="IPR029044">
    <property type="entry name" value="Nucleotide-diphossugar_trans"/>
</dbReference>
<keyword evidence="7" id="KW-1185">Reference proteome</keyword>
<dbReference type="InterPro" id="IPR001173">
    <property type="entry name" value="Glyco_trans_2-like"/>
</dbReference>
<dbReference type="Pfam" id="PF00535">
    <property type="entry name" value="Glycos_transf_2"/>
    <property type="match status" value="1"/>
</dbReference>
<evidence type="ECO:0000256" key="4">
    <source>
        <dbReference type="ARBA" id="ARBA00022679"/>
    </source>
</evidence>
<dbReference type="Proteomes" id="UP000184758">
    <property type="component" value="Unassembled WGS sequence"/>
</dbReference>
<keyword evidence="4" id="KW-0808">Transferase</keyword>
<accession>A0A1N6HHQ9</accession>
<dbReference type="eggNOG" id="COG1216">
    <property type="taxonomic scope" value="Bacteria"/>
</dbReference>
<dbReference type="Gene3D" id="3.90.550.10">
    <property type="entry name" value="Spore Coat Polysaccharide Biosynthesis Protein SpsA, Chain A"/>
    <property type="match status" value="1"/>
</dbReference>
<keyword evidence="3" id="KW-0328">Glycosyltransferase</keyword>
<protein>
    <recommendedName>
        <fullName evidence="5">Glycosyltransferase 2-like domain-containing protein</fullName>
    </recommendedName>
</protein>
<dbReference type="AlphaFoldDB" id="A0A1N6HHQ9"/>
<comment type="pathway">
    <text evidence="1">Cell wall biogenesis; cell wall polysaccharide biosynthesis.</text>
</comment>
<feature type="domain" description="Glycosyltransferase 2-like" evidence="5">
    <location>
        <begin position="6"/>
        <end position="190"/>
    </location>
</feature>
<dbReference type="PANTHER" id="PTHR43179:SF12">
    <property type="entry name" value="GALACTOFURANOSYLTRANSFERASE GLFT2"/>
    <property type="match status" value="1"/>
</dbReference>
<sequence length="292" mass="34349">MQTSGVVILNFNSANTTIQLVNRLEKFSYFEKVVIVDNCSNDNSFDILRKIVSNKVDVIQTKENKGYSYGNNYGIKFLEKFKLDIIFIANPDVNFEEVVVKRIIDVFSDKRYRDYALLSSARVDSDKQFTQNQHWKIPTYTREIMDCFFLLRLLNKKKAIYSFNKNSCDIIDVEVVPGSFFAVRADVLKNIGYFDENVFLFYEENILAYKLKNKNYKEGILTKYHYIHDHDNSSTISLEASSKALEISMRSALYFQKKYNAINKLEIKILEIGMRYCLFERKILIKIKKRFN</sequence>